<dbReference type="Proteomes" id="UP000198609">
    <property type="component" value="Unassembled WGS sequence"/>
</dbReference>
<dbReference type="InterPro" id="IPR050509">
    <property type="entry name" value="CoA-transferase_III"/>
</dbReference>
<organism evidence="1 2">
    <name type="scientific">Streptomyces melanosporofaciens</name>
    <dbReference type="NCBI Taxonomy" id="67327"/>
    <lineage>
        <taxon>Bacteria</taxon>
        <taxon>Bacillati</taxon>
        <taxon>Actinomycetota</taxon>
        <taxon>Actinomycetes</taxon>
        <taxon>Kitasatosporales</taxon>
        <taxon>Streptomycetaceae</taxon>
        <taxon>Streptomyces</taxon>
        <taxon>Streptomyces violaceusniger group</taxon>
    </lineage>
</organism>
<dbReference type="GO" id="GO:0016740">
    <property type="term" value="F:transferase activity"/>
    <property type="evidence" value="ECO:0007669"/>
    <property type="project" value="UniProtKB-KW"/>
</dbReference>
<dbReference type="InterPro" id="IPR023606">
    <property type="entry name" value="CoA-Trfase_III_dom_1_sf"/>
</dbReference>
<dbReference type="InterPro" id="IPR003673">
    <property type="entry name" value="CoA-Trfase_fam_III"/>
</dbReference>
<gene>
    <name evidence="1" type="ORF">SAMN04490356_0175</name>
</gene>
<proteinExistence type="predicted"/>
<dbReference type="PANTHER" id="PTHR48228">
    <property type="entry name" value="SUCCINYL-COA--D-CITRAMALATE COA-TRANSFERASE"/>
    <property type="match status" value="1"/>
</dbReference>
<keyword evidence="2" id="KW-1185">Reference proteome</keyword>
<sequence length="319" mass="33943">MHRSTVLRCLYASRSKAGGLPPARPQHIRLARWSARSGITARIPCSRATLLQAALDHRLAVPPVRTPRELRYDPQLLSGATPNSAARSAWYWDLCGDRSATFPALTRSGHQQALDLCRNSDLVITNFAPGTMDRLVLGLDEFRKVNPTTVLIEMSGFGATAPLRAHRAYGQTMEAMAGITSLIGYSAESGPLGSGSAYLDPMGGLAGAAAAITALQHRNRTGRPQHVELAQREAATSWIGEIILGAIEAGVDPSLNANAHPSAFPHDASPCLGEEQLHWPSPCSPLLTSWLSRHDSRIALGGLMALFALGNLAVAAAPT</sequence>
<dbReference type="SUPFAM" id="SSF89796">
    <property type="entry name" value="CoA-transferase family III (CaiB/BaiF)"/>
    <property type="match status" value="1"/>
</dbReference>
<protein>
    <submittedName>
        <fullName evidence="1">CoA-transferase family III</fullName>
    </submittedName>
</protein>
<dbReference type="AlphaFoldDB" id="A0A1H4IA61"/>
<dbReference type="Pfam" id="PF02515">
    <property type="entry name" value="CoA_transf_3"/>
    <property type="match status" value="1"/>
</dbReference>
<evidence type="ECO:0000313" key="2">
    <source>
        <dbReference type="Proteomes" id="UP000198609"/>
    </source>
</evidence>
<dbReference type="InterPro" id="IPR044855">
    <property type="entry name" value="CoA-Trfase_III_dom3_sf"/>
</dbReference>
<dbReference type="Gene3D" id="3.40.50.10540">
    <property type="entry name" value="Crotonobetainyl-coa:carnitine coa-transferase, domain 1"/>
    <property type="match status" value="1"/>
</dbReference>
<reference evidence="2" key="1">
    <citation type="submission" date="2016-10" db="EMBL/GenBank/DDBJ databases">
        <authorList>
            <person name="Varghese N."/>
            <person name="Submissions S."/>
        </authorList>
    </citation>
    <scope>NUCLEOTIDE SEQUENCE [LARGE SCALE GENOMIC DNA]</scope>
    <source>
        <strain evidence="2">DSM 40318</strain>
    </source>
</reference>
<dbReference type="Gene3D" id="3.30.1540.10">
    <property type="entry name" value="formyl-coa transferase, domain 3"/>
    <property type="match status" value="1"/>
</dbReference>
<dbReference type="EMBL" id="FNST01000001">
    <property type="protein sequence ID" value="SEB30228.1"/>
    <property type="molecule type" value="Genomic_DNA"/>
</dbReference>
<name>A0A1H4IA61_STRMJ</name>
<keyword evidence="1" id="KW-0808">Transferase</keyword>
<dbReference type="PANTHER" id="PTHR48228:SF5">
    <property type="entry name" value="ALPHA-METHYLACYL-COA RACEMASE"/>
    <property type="match status" value="1"/>
</dbReference>
<evidence type="ECO:0000313" key="1">
    <source>
        <dbReference type="EMBL" id="SEB30228.1"/>
    </source>
</evidence>
<accession>A0A1H4IA61</accession>